<keyword evidence="2" id="KW-1185">Reference proteome</keyword>
<sequence>LFAEVEDLQLLHWYCSLILVDSRRFDQQAAHTAASHGAMLQLNLTQTRASNHLCSSAAKFGTNEGCGLDLIDFVASSIEAQLDQLLLMLTNNDNNNNNNNRKGNKNGPKLHQLGFSGDEDETDDEQTAWRPGGSSSGPVDAETLRRYVNSLRWCPTGGGCSNGHGQKTNGCGNELTLRHLRQRFRPDVTRAYLALKAAELVGDFSGADAEQVDCSCEEKAFSLHFHGADSWCDLVAVIAALSEADQQLRLAVVCFCEEPALLPHLEFLREAILTSGLTRGCRVESMRLSSR</sequence>
<evidence type="ECO:0000313" key="3">
    <source>
        <dbReference type="WBParaSite" id="maker-uti_cns_0001211-snap-gene-0.10-mRNA-1"/>
    </source>
</evidence>
<proteinExistence type="predicted"/>
<dbReference type="Proteomes" id="UP000095280">
    <property type="component" value="Unplaced"/>
</dbReference>
<evidence type="ECO:0000256" key="1">
    <source>
        <dbReference type="SAM" id="MobiDB-lite"/>
    </source>
</evidence>
<feature type="compositionally biased region" description="Low complexity" evidence="1">
    <location>
        <begin position="96"/>
        <end position="107"/>
    </location>
</feature>
<evidence type="ECO:0000313" key="2">
    <source>
        <dbReference type="Proteomes" id="UP000095280"/>
    </source>
</evidence>
<accession>A0A1I8GA72</accession>
<feature type="region of interest" description="Disordered" evidence="1">
    <location>
        <begin position="96"/>
        <end position="140"/>
    </location>
</feature>
<protein>
    <submittedName>
        <fullName evidence="3">C3H1-type domain-containing protein</fullName>
    </submittedName>
</protein>
<feature type="compositionally biased region" description="Acidic residues" evidence="1">
    <location>
        <begin position="117"/>
        <end position="126"/>
    </location>
</feature>
<name>A0A1I8GA72_9PLAT</name>
<dbReference type="WBParaSite" id="maker-uti_cns_0001211-snap-gene-0.10-mRNA-1">
    <property type="protein sequence ID" value="maker-uti_cns_0001211-snap-gene-0.10-mRNA-1"/>
    <property type="gene ID" value="maker-uti_cns_0001211-snap-gene-0.10"/>
</dbReference>
<dbReference type="AlphaFoldDB" id="A0A1I8GA72"/>
<reference evidence="3" key="1">
    <citation type="submission" date="2016-11" db="UniProtKB">
        <authorList>
            <consortium name="WormBaseParasite"/>
        </authorList>
    </citation>
    <scope>IDENTIFICATION</scope>
</reference>
<organism evidence="2 3">
    <name type="scientific">Macrostomum lignano</name>
    <dbReference type="NCBI Taxonomy" id="282301"/>
    <lineage>
        <taxon>Eukaryota</taxon>
        <taxon>Metazoa</taxon>
        <taxon>Spiralia</taxon>
        <taxon>Lophotrochozoa</taxon>
        <taxon>Platyhelminthes</taxon>
        <taxon>Rhabditophora</taxon>
        <taxon>Macrostomorpha</taxon>
        <taxon>Macrostomida</taxon>
        <taxon>Macrostomidae</taxon>
        <taxon>Macrostomum</taxon>
    </lineage>
</organism>